<accession>A0A2R6P5J4</accession>
<gene>
    <name evidence="1" type="ORF">PHLCEN_2v5347</name>
</gene>
<evidence type="ECO:0000313" key="1">
    <source>
        <dbReference type="EMBL" id="PSR85871.1"/>
    </source>
</evidence>
<sequence>MQCLPIPKSDDELGQSTYTYRITISAGQTEIRDFNRTTIVHEQITRLQVAMQYPPLVTVRDGGEEL</sequence>
<protein>
    <submittedName>
        <fullName evidence="1">Uncharacterized protein</fullName>
    </submittedName>
</protein>
<dbReference type="EMBL" id="MLYV02000523">
    <property type="protein sequence ID" value="PSR85871.1"/>
    <property type="molecule type" value="Genomic_DNA"/>
</dbReference>
<name>A0A2R6P5J4_9APHY</name>
<proteinExistence type="predicted"/>
<comment type="caution">
    <text evidence="1">The sequence shown here is derived from an EMBL/GenBank/DDBJ whole genome shotgun (WGS) entry which is preliminary data.</text>
</comment>
<keyword evidence="2" id="KW-1185">Reference proteome</keyword>
<evidence type="ECO:0000313" key="2">
    <source>
        <dbReference type="Proteomes" id="UP000186601"/>
    </source>
</evidence>
<dbReference type="Proteomes" id="UP000186601">
    <property type="component" value="Unassembled WGS sequence"/>
</dbReference>
<organism evidence="1 2">
    <name type="scientific">Hermanssonia centrifuga</name>
    <dbReference type="NCBI Taxonomy" id="98765"/>
    <lineage>
        <taxon>Eukaryota</taxon>
        <taxon>Fungi</taxon>
        <taxon>Dikarya</taxon>
        <taxon>Basidiomycota</taxon>
        <taxon>Agaricomycotina</taxon>
        <taxon>Agaricomycetes</taxon>
        <taxon>Polyporales</taxon>
        <taxon>Meruliaceae</taxon>
        <taxon>Hermanssonia</taxon>
    </lineage>
</organism>
<reference evidence="1 2" key="1">
    <citation type="submission" date="2018-02" db="EMBL/GenBank/DDBJ databases">
        <title>Genome sequence of the basidiomycete white-rot fungus Phlebia centrifuga.</title>
        <authorList>
            <person name="Granchi Z."/>
            <person name="Peng M."/>
            <person name="de Vries R.P."/>
            <person name="Hilden K."/>
            <person name="Makela M.R."/>
            <person name="Grigoriev I."/>
            <person name="Riley R."/>
        </authorList>
    </citation>
    <scope>NUCLEOTIDE SEQUENCE [LARGE SCALE GENOMIC DNA]</scope>
    <source>
        <strain evidence="1 2">FBCC195</strain>
    </source>
</reference>
<dbReference type="AlphaFoldDB" id="A0A2R6P5J4"/>